<keyword evidence="2 5" id="KW-0812">Transmembrane</keyword>
<sequence length="343" mass="37393">MIDFSLLYLPSNYLAELLFSRLFPSAYLQMALPDARIVAIYLAPGMLWYLLPLVMVALLITSVVLALVMAVFGATPGKAIFGIKVRPLNGNGTFRFHLRRELAVFAAGFGCGFPLISALTMVVQRQRVALGLPASYDEGRASITGMRLTPVREVLGAIAIIATAIGATMLTVSERGNAPWHLQTYAWQNPVTSKITAISRIWQVKSIPAAPPNRYYEFRSSRSLLSMVQFGYERWSGNNIDNASYAAILQPVVQQHFKVIDDWKPVTVGGISALRIHASGFDGLSTAIEITVAVQGRDCWQTSVYTRGKEVDDTTGATDLAEALFSTIATDQSEISALNVTSP</sequence>
<evidence type="ECO:0000256" key="3">
    <source>
        <dbReference type="ARBA" id="ARBA00022989"/>
    </source>
</evidence>
<feature type="transmembrane region" description="Helical" evidence="5">
    <location>
        <begin position="102"/>
        <end position="123"/>
    </location>
</feature>
<feature type="transmembrane region" description="Helical" evidence="5">
    <location>
        <begin position="35"/>
        <end position="51"/>
    </location>
</feature>
<keyword evidence="4 5" id="KW-0472">Membrane</keyword>
<feature type="domain" description="RDD" evidence="6">
    <location>
        <begin position="6"/>
        <end position="124"/>
    </location>
</feature>
<comment type="subcellular location">
    <subcellularLocation>
        <location evidence="1">Membrane</location>
        <topology evidence="1">Multi-pass membrane protein</topology>
    </subcellularLocation>
</comment>
<evidence type="ECO:0000259" key="6">
    <source>
        <dbReference type="Pfam" id="PF06271"/>
    </source>
</evidence>
<accession>A0A7W8XNL1</accession>
<gene>
    <name evidence="7" type="ORF">GGD50_001333</name>
</gene>
<dbReference type="AlphaFoldDB" id="A0A7W8XNL1"/>
<organism evidence="7 8">
    <name type="scientific">Rhizobium paranaense</name>
    <dbReference type="NCBI Taxonomy" id="1650438"/>
    <lineage>
        <taxon>Bacteria</taxon>
        <taxon>Pseudomonadati</taxon>
        <taxon>Pseudomonadota</taxon>
        <taxon>Alphaproteobacteria</taxon>
        <taxon>Hyphomicrobiales</taxon>
        <taxon>Rhizobiaceae</taxon>
        <taxon>Rhizobium/Agrobacterium group</taxon>
        <taxon>Rhizobium</taxon>
    </lineage>
</organism>
<comment type="caution">
    <text evidence="7">The sequence shown here is derived from an EMBL/GenBank/DDBJ whole genome shotgun (WGS) entry which is preliminary data.</text>
</comment>
<dbReference type="InterPro" id="IPR010432">
    <property type="entry name" value="RDD"/>
</dbReference>
<dbReference type="GO" id="GO:0016020">
    <property type="term" value="C:membrane"/>
    <property type="evidence" value="ECO:0007669"/>
    <property type="project" value="UniProtKB-SubCell"/>
</dbReference>
<evidence type="ECO:0000256" key="2">
    <source>
        <dbReference type="ARBA" id="ARBA00022692"/>
    </source>
</evidence>
<evidence type="ECO:0000313" key="7">
    <source>
        <dbReference type="EMBL" id="MBB5572729.1"/>
    </source>
</evidence>
<protein>
    <recommendedName>
        <fullName evidence="6">RDD domain-containing protein</fullName>
    </recommendedName>
</protein>
<keyword evidence="3 5" id="KW-1133">Transmembrane helix</keyword>
<proteinExistence type="predicted"/>
<dbReference type="EMBL" id="JACHBI010000002">
    <property type="protein sequence ID" value="MBB5572729.1"/>
    <property type="molecule type" value="Genomic_DNA"/>
</dbReference>
<name>A0A7W8XNL1_9HYPH</name>
<dbReference type="Pfam" id="PF06271">
    <property type="entry name" value="RDD"/>
    <property type="match status" value="1"/>
</dbReference>
<evidence type="ECO:0000313" key="8">
    <source>
        <dbReference type="Proteomes" id="UP000549882"/>
    </source>
</evidence>
<evidence type="ECO:0000256" key="5">
    <source>
        <dbReference type="SAM" id="Phobius"/>
    </source>
</evidence>
<reference evidence="7 8" key="1">
    <citation type="submission" date="2020-08" db="EMBL/GenBank/DDBJ databases">
        <title>Genomic Encyclopedia of Type Strains, Phase IV (KMG-V): Genome sequencing to study the core and pangenomes of soil and plant-associated prokaryotes.</title>
        <authorList>
            <person name="Whitman W."/>
        </authorList>
    </citation>
    <scope>NUCLEOTIDE SEQUENCE [LARGE SCALE GENOMIC DNA]</scope>
    <source>
        <strain evidence="7 8">SEMIA 4064</strain>
    </source>
</reference>
<keyword evidence="8" id="KW-1185">Reference proteome</keyword>
<evidence type="ECO:0000256" key="1">
    <source>
        <dbReference type="ARBA" id="ARBA00004141"/>
    </source>
</evidence>
<evidence type="ECO:0000256" key="4">
    <source>
        <dbReference type="ARBA" id="ARBA00023136"/>
    </source>
</evidence>
<dbReference type="Proteomes" id="UP000549882">
    <property type="component" value="Unassembled WGS sequence"/>
</dbReference>
<feature type="transmembrane region" description="Helical" evidence="5">
    <location>
        <begin position="57"/>
        <end position="81"/>
    </location>
</feature>